<evidence type="ECO:0000256" key="2">
    <source>
        <dbReference type="ARBA" id="ARBA00022840"/>
    </source>
</evidence>
<reference evidence="4" key="1">
    <citation type="submission" date="2020-07" db="EMBL/GenBank/DDBJ databases">
        <title>Methanobacterium. sp. MethCan genome.</title>
        <authorList>
            <person name="Postec A."/>
            <person name="Quemeneur M."/>
        </authorList>
    </citation>
    <scope>NUCLEOTIDE SEQUENCE</scope>
    <source>
        <strain evidence="4">MethCAN</strain>
    </source>
</reference>
<keyword evidence="1" id="KW-0547">Nucleotide-binding</keyword>
<sequence>MKNFYESGIPGFDALAADDGGIMENTVSLLYGPPKVGKSIFCYQFMYNGLLQGEPCLYITADYGWKQLQQRTMDFNWFIQSYLQDQNLYVIDLLSRLSGAKLEEKNNYKISSLQNPTDMMVKVGIGTRSVFQKSSKFRSIFDSATTEFAFNPPQLVLRVLKSYISRIKEANGAAIIIHTEGSVDNQTDENLIELVDNVIKMDGEKITFESSTHESESNYKISSSGISVG</sequence>
<dbReference type="InterPro" id="IPR014774">
    <property type="entry name" value="KaiC-like_dom"/>
</dbReference>
<evidence type="ECO:0000313" key="5">
    <source>
        <dbReference type="Proteomes" id="UP000681041"/>
    </source>
</evidence>
<keyword evidence="5" id="KW-1185">Reference proteome</keyword>
<dbReference type="InterPro" id="IPR027417">
    <property type="entry name" value="P-loop_NTPase"/>
</dbReference>
<dbReference type="GO" id="GO:0005524">
    <property type="term" value="F:ATP binding"/>
    <property type="evidence" value="ECO:0007669"/>
    <property type="project" value="UniProtKB-KW"/>
</dbReference>
<dbReference type="RefSeq" id="WP_211532982.1">
    <property type="nucleotide sequence ID" value="NZ_CP058560.1"/>
</dbReference>
<evidence type="ECO:0000259" key="3">
    <source>
        <dbReference type="Pfam" id="PF06745"/>
    </source>
</evidence>
<dbReference type="KEGG" id="meme:HYG87_09775"/>
<dbReference type="OrthoDB" id="27015at2157"/>
<name>A0A8T8K8Y1_9EURY</name>
<evidence type="ECO:0000256" key="1">
    <source>
        <dbReference type="ARBA" id="ARBA00022741"/>
    </source>
</evidence>
<evidence type="ECO:0000313" key="4">
    <source>
        <dbReference type="EMBL" id="QUH24025.1"/>
    </source>
</evidence>
<dbReference type="GeneID" id="64821054"/>
<dbReference type="SUPFAM" id="SSF52540">
    <property type="entry name" value="P-loop containing nucleoside triphosphate hydrolases"/>
    <property type="match status" value="1"/>
</dbReference>
<organism evidence="4 5">
    <name type="scientific">Methanobacterium alkalithermotolerans</name>
    <dbReference type="NCBI Taxonomy" id="2731220"/>
    <lineage>
        <taxon>Archaea</taxon>
        <taxon>Methanobacteriati</taxon>
        <taxon>Methanobacteriota</taxon>
        <taxon>Methanomada group</taxon>
        <taxon>Methanobacteria</taxon>
        <taxon>Methanobacteriales</taxon>
        <taxon>Methanobacteriaceae</taxon>
        <taxon>Methanobacterium</taxon>
    </lineage>
</organism>
<dbReference type="PANTHER" id="PTHR43637">
    <property type="entry name" value="UPF0273 PROTEIN TM_0370"/>
    <property type="match status" value="1"/>
</dbReference>
<dbReference type="Gene3D" id="3.40.50.300">
    <property type="entry name" value="P-loop containing nucleotide triphosphate hydrolases"/>
    <property type="match status" value="1"/>
</dbReference>
<dbReference type="Proteomes" id="UP000681041">
    <property type="component" value="Chromosome"/>
</dbReference>
<dbReference type="EMBL" id="CP058560">
    <property type="protein sequence ID" value="QUH24025.1"/>
    <property type="molecule type" value="Genomic_DNA"/>
</dbReference>
<keyword evidence="2" id="KW-0067">ATP-binding</keyword>
<dbReference type="AlphaFoldDB" id="A0A8T8K8Y1"/>
<proteinExistence type="predicted"/>
<dbReference type="Pfam" id="PF06745">
    <property type="entry name" value="ATPase"/>
    <property type="match status" value="1"/>
</dbReference>
<gene>
    <name evidence="4" type="ORF">HYG87_09775</name>
</gene>
<protein>
    <submittedName>
        <fullName evidence="4">Recombinase RecA</fullName>
    </submittedName>
</protein>
<feature type="domain" description="KaiC-like" evidence="3">
    <location>
        <begin position="6"/>
        <end position="206"/>
    </location>
</feature>
<accession>A0A8T8K8Y1</accession>